<evidence type="ECO:0000313" key="4">
    <source>
        <dbReference type="Proteomes" id="UP000428333"/>
    </source>
</evidence>
<organism evidence="3 4">
    <name type="scientific">Rhododendron williamsianum</name>
    <dbReference type="NCBI Taxonomy" id="262921"/>
    <lineage>
        <taxon>Eukaryota</taxon>
        <taxon>Viridiplantae</taxon>
        <taxon>Streptophyta</taxon>
        <taxon>Embryophyta</taxon>
        <taxon>Tracheophyta</taxon>
        <taxon>Spermatophyta</taxon>
        <taxon>Magnoliopsida</taxon>
        <taxon>eudicotyledons</taxon>
        <taxon>Gunneridae</taxon>
        <taxon>Pentapetalae</taxon>
        <taxon>asterids</taxon>
        <taxon>Ericales</taxon>
        <taxon>Ericaceae</taxon>
        <taxon>Ericoideae</taxon>
        <taxon>Rhodoreae</taxon>
        <taxon>Rhododendron</taxon>
    </lineage>
</organism>
<protein>
    <recommendedName>
        <fullName evidence="2">DUF7722 domain-containing protein</fullName>
    </recommendedName>
</protein>
<proteinExistence type="predicted"/>
<dbReference type="Pfam" id="PF24847">
    <property type="entry name" value="DUF7722"/>
    <property type="match status" value="1"/>
</dbReference>
<accession>A0A6A4LWM0</accession>
<comment type="caution">
    <text evidence="3">The sequence shown here is derived from an EMBL/GenBank/DDBJ whole genome shotgun (WGS) entry which is preliminary data.</text>
</comment>
<dbReference type="OrthoDB" id="1303733at2759"/>
<dbReference type="PANTHER" id="PTHR34947:SF4">
    <property type="entry name" value="TRANSMEMBRANE PROTEIN"/>
    <property type="match status" value="1"/>
</dbReference>
<feature type="non-terminal residue" evidence="3">
    <location>
        <position position="1"/>
    </location>
</feature>
<evidence type="ECO:0000256" key="1">
    <source>
        <dbReference type="SAM" id="MobiDB-lite"/>
    </source>
</evidence>
<evidence type="ECO:0000313" key="3">
    <source>
        <dbReference type="EMBL" id="KAE9461592.1"/>
    </source>
</evidence>
<name>A0A6A4LWM0_9ERIC</name>
<feature type="domain" description="DUF7722" evidence="2">
    <location>
        <begin position="60"/>
        <end position="104"/>
    </location>
</feature>
<dbReference type="PANTHER" id="PTHR34947">
    <property type="entry name" value="TRANSMEMBRANE PROTEIN"/>
    <property type="match status" value="1"/>
</dbReference>
<dbReference type="AlphaFoldDB" id="A0A6A4LWM0"/>
<dbReference type="InterPro" id="IPR056139">
    <property type="entry name" value="DUF7722"/>
</dbReference>
<evidence type="ECO:0000259" key="2">
    <source>
        <dbReference type="Pfam" id="PF24847"/>
    </source>
</evidence>
<dbReference type="Proteomes" id="UP000428333">
    <property type="component" value="Linkage Group LG04"/>
</dbReference>
<sequence>MVERGMGLKWLLHSTYTAIVFGHPTDEEVAQKGGKEKQVDGVGIPSVEMYPSGFQMPLHYPRYKKVDYEKMEASKVDVLLKGYGLSFKGTLDEKRAYAMESSIYAQLISTYSMMDENQMLELQSTSWFNNYNQLLKKALQFLVSLSLFSFLFLSCSSSPSSDFFHYLKFHSSALLFPILSQALDRKYIFLICNGIVAVLMKSLSFTTNSTPSPDFTEDAVKAVAEMEAVVDDKESTIGCAMEPLENVSNTEVEEEEENGSLSIRGGESPPLITEEEEEGGGGGGGGEPLIPPPSAEDEGNEVNVSTEELNRKIDEFIRKMKEEIRIGPQKQQLVAV</sequence>
<keyword evidence="4" id="KW-1185">Reference proteome</keyword>
<gene>
    <name evidence="3" type="ORF">C3L33_06503</name>
</gene>
<reference evidence="3 4" key="1">
    <citation type="journal article" date="2019" name="Genome Biol. Evol.">
        <title>The Rhododendron genome and chromosomal organization provide insight into shared whole-genome duplications across the heath family (Ericaceae).</title>
        <authorList>
            <person name="Soza V.L."/>
            <person name="Lindsley D."/>
            <person name="Waalkes A."/>
            <person name="Ramage E."/>
            <person name="Patwardhan R.P."/>
            <person name="Burton J.N."/>
            <person name="Adey A."/>
            <person name="Kumar A."/>
            <person name="Qiu R."/>
            <person name="Shendure J."/>
            <person name="Hall B."/>
        </authorList>
    </citation>
    <scope>NUCLEOTIDE SEQUENCE [LARGE SCALE GENOMIC DNA]</scope>
    <source>
        <strain evidence="3">RSF 1966-606</strain>
    </source>
</reference>
<feature type="region of interest" description="Disordered" evidence="1">
    <location>
        <begin position="248"/>
        <end position="307"/>
    </location>
</feature>
<dbReference type="EMBL" id="QEFC01000961">
    <property type="protein sequence ID" value="KAE9461592.1"/>
    <property type="molecule type" value="Genomic_DNA"/>
</dbReference>